<dbReference type="AlphaFoldDB" id="A0A133V2M1"/>
<evidence type="ECO:0000313" key="2">
    <source>
        <dbReference type="Proteomes" id="UP000070341"/>
    </source>
</evidence>
<comment type="caution">
    <text evidence="1">The sequence shown here is derived from an EMBL/GenBank/DDBJ whole genome shotgun (WGS) entry which is preliminary data.</text>
</comment>
<dbReference type="Proteomes" id="UP000070341">
    <property type="component" value="Unassembled WGS sequence"/>
</dbReference>
<reference evidence="1 2" key="1">
    <citation type="journal article" date="2016" name="Sci. Rep.">
        <title>Metabolic traits of an uncultured archaeal lineage -MSBL1- from brine pools of the Red Sea.</title>
        <authorList>
            <person name="Mwirichia R."/>
            <person name="Alam I."/>
            <person name="Rashid M."/>
            <person name="Vinu M."/>
            <person name="Ba-Alawi W."/>
            <person name="Anthony Kamau A."/>
            <person name="Kamanda Ngugi D."/>
            <person name="Goker M."/>
            <person name="Klenk H.P."/>
            <person name="Bajic V."/>
            <person name="Stingl U."/>
        </authorList>
    </citation>
    <scope>NUCLEOTIDE SEQUENCE [LARGE SCALE GENOMIC DNA]</scope>
    <source>
        <strain evidence="1">SCGC-AAA259M10</strain>
    </source>
</reference>
<protein>
    <submittedName>
        <fullName evidence="1">Uncharacterized protein</fullName>
    </submittedName>
</protein>
<gene>
    <name evidence="1" type="ORF">AKJ40_00950</name>
</gene>
<keyword evidence="2" id="KW-1185">Reference proteome</keyword>
<dbReference type="EMBL" id="LHXU01000006">
    <property type="protein sequence ID" value="KXB00698.1"/>
    <property type="molecule type" value="Genomic_DNA"/>
</dbReference>
<accession>A0A133V2M1</accession>
<evidence type="ECO:0000313" key="1">
    <source>
        <dbReference type="EMBL" id="KXB00698.1"/>
    </source>
</evidence>
<sequence>MLQHILLFVGIGFTNPFVPDFGTQFITATIIGTVVPKVIVSPLHCFLLKVPLLGAGICKFEQKLEDTGLWDKNISFRD</sequence>
<proteinExistence type="predicted"/>
<name>A0A133V2M1_9EURY</name>
<organism evidence="1 2">
    <name type="scientific">candidate division MSBL1 archaeon SCGC-AAA259M10</name>
    <dbReference type="NCBI Taxonomy" id="1698270"/>
    <lineage>
        <taxon>Archaea</taxon>
        <taxon>Methanobacteriati</taxon>
        <taxon>Methanobacteriota</taxon>
        <taxon>candidate division MSBL1</taxon>
    </lineage>
</organism>